<dbReference type="GO" id="GO:1905202">
    <property type="term" value="C:methylcrotonoyl-CoA carboxylase complex"/>
    <property type="evidence" value="ECO:0007669"/>
    <property type="project" value="TreeGrafter"/>
</dbReference>
<evidence type="ECO:0000313" key="10">
    <source>
        <dbReference type="Proteomes" id="UP001318040"/>
    </source>
</evidence>
<dbReference type="AlphaFoldDB" id="A0AAJ7WWH0"/>
<protein>
    <recommendedName>
        <fullName evidence="2">methylcrotonoyl-CoA carboxylase</fullName>
        <ecNumber evidence="2">6.4.1.4</ecNumber>
    </recommendedName>
    <alternativeName>
        <fullName evidence="5">3-methylcrotonyl-CoA carboxylase 2</fullName>
    </alternativeName>
    <alternativeName>
        <fullName evidence="3">3-methylcrotonyl-CoA carboxylase non-biotin-containing subunit</fullName>
    </alternativeName>
    <alternativeName>
        <fullName evidence="4">3-methylcrotonyl-CoA:carbon dioxide ligase subunit beta</fullName>
    </alternativeName>
</protein>
<evidence type="ECO:0000313" key="11">
    <source>
        <dbReference type="RefSeq" id="XP_032812676.1"/>
    </source>
</evidence>
<dbReference type="KEGG" id="pmrn:116943692"/>
<gene>
    <name evidence="11" type="primary">LOC116943692</name>
</gene>
<dbReference type="InterPro" id="IPR045190">
    <property type="entry name" value="MCCB/AccD1-like"/>
</dbReference>
<evidence type="ECO:0000256" key="3">
    <source>
        <dbReference type="ARBA" id="ARBA00031109"/>
    </source>
</evidence>
<dbReference type="PROSITE" id="PS50980">
    <property type="entry name" value="COA_CT_NTER"/>
    <property type="match status" value="1"/>
</dbReference>
<feature type="domain" description="CoA carboxyltransferase N-terminal" evidence="8">
    <location>
        <begin position="1"/>
        <end position="277"/>
    </location>
</feature>
<name>A0AAJ7WWH0_PETMA</name>
<dbReference type="Gene3D" id="3.90.226.10">
    <property type="entry name" value="2-enoyl-CoA Hydratase, Chain A, domain 1"/>
    <property type="match status" value="2"/>
</dbReference>
<evidence type="ECO:0000259" key="8">
    <source>
        <dbReference type="PROSITE" id="PS50980"/>
    </source>
</evidence>
<accession>A0AAJ7WWH0</accession>
<dbReference type="PROSITE" id="PS50989">
    <property type="entry name" value="COA_CT_CTER"/>
    <property type="match status" value="1"/>
</dbReference>
<dbReference type="InterPro" id="IPR011762">
    <property type="entry name" value="COA_CT_N"/>
</dbReference>
<dbReference type="GO" id="GO:0006552">
    <property type="term" value="P:L-leucine catabolic process"/>
    <property type="evidence" value="ECO:0007669"/>
    <property type="project" value="TreeGrafter"/>
</dbReference>
<dbReference type="InterPro" id="IPR029045">
    <property type="entry name" value="ClpP/crotonase-like_dom_sf"/>
</dbReference>
<dbReference type="PANTHER" id="PTHR22855:SF47">
    <property type="entry name" value="METHYLCROTONOYL-COA CARBOXYLASE"/>
    <property type="match status" value="1"/>
</dbReference>
<dbReference type="EC" id="6.4.1.4" evidence="2"/>
<proteinExistence type="predicted"/>
<dbReference type="FunFam" id="3.90.226.10:FF:000046">
    <property type="entry name" value="Geranyl-CoA carboxylase beta subunit"/>
    <property type="match status" value="1"/>
</dbReference>
<evidence type="ECO:0000256" key="4">
    <source>
        <dbReference type="ARBA" id="ARBA00031237"/>
    </source>
</evidence>
<evidence type="ECO:0000256" key="6">
    <source>
        <dbReference type="ARBA" id="ARBA00052347"/>
    </source>
</evidence>
<dbReference type="Proteomes" id="UP001318040">
    <property type="component" value="Chromosome 1"/>
</dbReference>
<dbReference type="Pfam" id="PF01039">
    <property type="entry name" value="Carboxyl_trans"/>
    <property type="match status" value="1"/>
</dbReference>
<feature type="region of interest" description="Disordered" evidence="7">
    <location>
        <begin position="1"/>
        <end position="27"/>
    </location>
</feature>
<evidence type="ECO:0000256" key="5">
    <source>
        <dbReference type="ARBA" id="ARBA00031404"/>
    </source>
</evidence>
<evidence type="ECO:0000256" key="2">
    <source>
        <dbReference type="ARBA" id="ARBA00026116"/>
    </source>
</evidence>
<dbReference type="GO" id="GO:0005739">
    <property type="term" value="C:mitochondrion"/>
    <property type="evidence" value="ECO:0007669"/>
    <property type="project" value="TreeGrafter"/>
</dbReference>
<dbReference type="InterPro" id="IPR034733">
    <property type="entry name" value="AcCoA_carboxyl_beta"/>
</dbReference>
<dbReference type="PANTHER" id="PTHR22855">
    <property type="entry name" value="ACETYL, PROPIONYL, PYRUVATE, AND GLUTACONYL CARBOXYLASE-RELATED"/>
    <property type="match status" value="1"/>
</dbReference>
<reference evidence="11" key="1">
    <citation type="submission" date="2025-08" db="UniProtKB">
        <authorList>
            <consortium name="RefSeq"/>
        </authorList>
    </citation>
    <scope>IDENTIFICATION</scope>
    <source>
        <tissue evidence="11">Sperm</tissue>
    </source>
</reference>
<feature type="domain" description="CoA carboxyltransferase C-terminal" evidence="9">
    <location>
        <begin position="280"/>
        <end position="503"/>
    </location>
</feature>
<evidence type="ECO:0000259" key="9">
    <source>
        <dbReference type="PROSITE" id="PS50989"/>
    </source>
</evidence>
<evidence type="ECO:0000256" key="1">
    <source>
        <dbReference type="ARBA" id="ARBA00025711"/>
    </source>
</evidence>
<dbReference type="GO" id="GO:0004485">
    <property type="term" value="F:methylcrotonoyl-CoA carboxylase activity"/>
    <property type="evidence" value="ECO:0007669"/>
    <property type="project" value="UniProtKB-EC"/>
</dbReference>
<keyword evidence="10" id="KW-1185">Reference proteome</keyword>
<dbReference type="InterPro" id="IPR011763">
    <property type="entry name" value="COA_CT_C"/>
</dbReference>
<sequence length="503" mass="53691">MEDRMQGALSRVRTASSADAITRHTQRNKKLLARDRLSLLLDPPWSPGTPHTSPQGPLGALSLQGVSPFLELSPMAGMDLPEGDVPGAGCITGVGRVAGSWCVVVVNDATVKGGSMYPIAVKKQLRAQEVAHMNRLPCIYLVDSAGAFLPLQAKIFPDREDGGRVFYNEAVMNAVGIPQVAVVLGSCTAGGAYVPTMAGEAVMVGGVGSLYLGGPPLVRAATGERVTPEELGGARMHASVSGCIDHFSETEQEALELTRNIVSTLTPENPPSEPGTHWEEPLFSAAGLRGLAPKSFSHNLDPRLVLSRILDGSRFLEFKSLYGDTLVTGIGDIMGVRVGVVANHGFLSARAALKGSHFVSLCEQRGIPLIFLQNTAPTGSRPDMDTEEIVRSRGAMMASVACVSVPKITVVIGGRYGTSSYAMCGRAFSPRFLFLWPGAITRMESEQKKLGDETSSLYSTARIWDDGVILPQDTRTVLGWCLRIVSTQRQPLPISPMPPIRFG</sequence>
<comment type="catalytic activity">
    <reaction evidence="6">
        <text>3-methylbut-2-enoyl-CoA + hydrogencarbonate + ATP = 3-methyl-(2E)-glutaconyl-CoA + ADP + phosphate + H(+)</text>
        <dbReference type="Rhea" id="RHEA:13589"/>
        <dbReference type="ChEBI" id="CHEBI:15378"/>
        <dbReference type="ChEBI" id="CHEBI:17544"/>
        <dbReference type="ChEBI" id="CHEBI:30616"/>
        <dbReference type="ChEBI" id="CHEBI:43474"/>
        <dbReference type="ChEBI" id="CHEBI:57344"/>
        <dbReference type="ChEBI" id="CHEBI:57346"/>
        <dbReference type="ChEBI" id="CHEBI:456216"/>
        <dbReference type="EC" id="6.4.1.4"/>
    </reaction>
</comment>
<comment type="pathway">
    <text evidence="1">Amino-acid degradation; L-leucine degradation; (S)-3-hydroxy-3-methylglutaryl-CoA from 3-isovaleryl-CoA: step 2/3.</text>
</comment>
<organism evidence="10 11">
    <name type="scientific">Petromyzon marinus</name>
    <name type="common">Sea lamprey</name>
    <dbReference type="NCBI Taxonomy" id="7757"/>
    <lineage>
        <taxon>Eukaryota</taxon>
        <taxon>Metazoa</taxon>
        <taxon>Chordata</taxon>
        <taxon>Craniata</taxon>
        <taxon>Vertebrata</taxon>
        <taxon>Cyclostomata</taxon>
        <taxon>Hyperoartia</taxon>
        <taxon>Petromyzontiformes</taxon>
        <taxon>Petromyzontidae</taxon>
        <taxon>Petromyzon</taxon>
    </lineage>
</organism>
<dbReference type="SUPFAM" id="SSF52096">
    <property type="entry name" value="ClpP/crotonase"/>
    <property type="match status" value="2"/>
</dbReference>
<dbReference type="RefSeq" id="XP_032812676.1">
    <property type="nucleotide sequence ID" value="XM_032956785.1"/>
</dbReference>
<evidence type="ECO:0000256" key="7">
    <source>
        <dbReference type="SAM" id="MobiDB-lite"/>
    </source>
</evidence>